<name>A0A328BQF1_9CAUL</name>
<accession>A0A328BQF1</accession>
<dbReference type="AlphaFoldDB" id="A0A328BQF1"/>
<evidence type="ECO:0000313" key="2">
    <source>
        <dbReference type="Proteomes" id="UP000249524"/>
    </source>
</evidence>
<evidence type="ECO:0000313" key="1">
    <source>
        <dbReference type="EMBL" id="RAK68829.1"/>
    </source>
</evidence>
<proteinExistence type="predicted"/>
<gene>
    <name evidence="1" type="ORF">DJ019_02100</name>
</gene>
<dbReference type="EMBL" id="QFYS01000001">
    <property type="protein sequence ID" value="RAK68829.1"/>
    <property type="molecule type" value="Genomic_DNA"/>
</dbReference>
<organism evidence="1 2">
    <name type="scientific">Phenylobacterium kunshanense</name>
    <dbReference type="NCBI Taxonomy" id="1445034"/>
    <lineage>
        <taxon>Bacteria</taxon>
        <taxon>Pseudomonadati</taxon>
        <taxon>Pseudomonadota</taxon>
        <taxon>Alphaproteobacteria</taxon>
        <taxon>Caulobacterales</taxon>
        <taxon>Caulobacteraceae</taxon>
        <taxon>Phenylobacterium</taxon>
    </lineage>
</organism>
<reference evidence="1 2" key="1">
    <citation type="submission" date="2018-05" db="EMBL/GenBank/DDBJ databases">
        <authorList>
            <person name="Lanie J.A."/>
            <person name="Ng W.-L."/>
            <person name="Kazmierczak K.M."/>
            <person name="Andrzejewski T.M."/>
            <person name="Davidsen T.M."/>
            <person name="Wayne K.J."/>
            <person name="Tettelin H."/>
            <person name="Glass J.I."/>
            <person name="Rusch D."/>
            <person name="Podicherti R."/>
            <person name="Tsui H.-C.T."/>
            <person name="Winkler M.E."/>
        </authorList>
    </citation>
    <scope>NUCLEOTIDE SEQUENCE [LARGE SCALE GENOMIC DNA]</scope>
    <source>
        <strain evidence="1 2">BUT-10</strain>
    </source>
</reference>
<dbReference type="RefSeq" id="WP_111274321.1">
    <property type="nucleotide sequence ID" value="NZ_QFYS01000001.1"/>
</dbReference>
<keyword evidence="2" id="KW-1185">Reference proteome</keyword>
<comment type="caution">
    <text evidence="1">The sequence shown here is derived from an EMBL/GenBank/DDBJ whole genome shotgun (WGS) entry which is preliminary data.</text>
</comment>
<dbReference type="Proteomes" id="UP000249524">
    <property type="component" value="Unassembled WGS sequence"/>
</dbReference>
<sequence length="224" mass="23237">MLPQLLATLLLMRRRGLEFMASAQTAPSASAGSVVKPTGVAVDELAFVWAQDCDAATVLSTSGGDAWSGQDVFAATTNNRYAKLFWKTLNTTDVENDWLLDRPARDGVRSLRYQVSGPCAVSVRATAVPLGGETSMILAGFSRSPGHYGALAFVGVAGSTGAAGIVIPAGFTERRRDIGSGIEETYASIVCDTLGSYVDGAAVSFTNCNASAAECGILVEVTGT</sequence>
<protein>
    <submittedName>
        <fullName evidence="1">Uncharacterized protein</fullName>
    </submittedName>
</protein>